<gene>
    <name evidence="1" type="ORF">SAMN05192553_102792</name>
</gene>
<dbReference type="Gene3D" id="3.90.1150.30">
    <property type="match status" value="1"/>
</dbReference>
<keyword evidence="2" id="KW-1185">Reference proteome</keyword>
<evidence type="ECO:0000313" key="2">
    <source>
        <dbReference type="Proteomes" id="UP000199403"/>
    </source>
</evidence>
<dbReference type="InterPro" id="IPR038056">
    <property type="entry name" value="YjbR-like_sf"/>
</dbReference>
<dbReference type="OrthoDB" id="9789813at2"/>
<dbReference type="Pfam" id="PF04237">
    <property type="entry name" value="YjbR"/>
    <property type="match status" value="1"/>
</dbReference>
<proteinExistence type="predicted"/>
<organism evidence="1 2">
    <name type="scientific">Cyclobacterium xiamenense</name>
    <dbReference type="NCBI Taxonomy" id="1297121"/>
    <lineage>
        <taxon>Bacteria</taxon>
        <taxon>Pseudomonadati</taxon>
        <taxon>Bacteroidota</taxon>
        <taxon>Cytophagia</taxon>
        <taxon>Cytophagales</taxon>
        <taxon>Cyclobacteriaceae</taxon>
        <taxon>Cyclobacterium</taxon>
    </lineage>
</organism>
<dbReference type="Proteomes" id="UP000199403">
    <property type="component" value="Unassembled WGS sequence"/>
</dbReference>
<sequence>MKIDFFRDYCLKKNGATESTPFGEDTLCFQVGGKIFAIIDIERFESVNLKCDPERALLLREQYPGIQAGYHMNKKHWNTVSFDGSVSDPLILELVDHSYDLVFAGLPKKIKEQFS</sequence>
<accession>A0A1H6WLZ5</accession>
<dbReference type="EMBL" id="FNZH01000002">
    <property type="protein sequence ID" value="SEJ18051.1"/>
    <property type="molecule type" value="Genomic_DNA"/>
</dbReference>
<dbReference type="InterPro" id="IPR007351">
    <property type="entry name" value="YjbR"/>
</dbReference>
<dbReference type="PANTHER" id="PTHR35145">
    <property type="entry name" value="CYTOPLASMIC PROTEIN-RELATED"/>
    <property type="match status" value="1"/>
</dbReference>
<dbReference type="AlphaFoldDB" id="A0A1H6WLZ5"/>
<keyword evidence="1" id="KW-0238">DNA-binding</keyword>
<protein>
    <submittedName>
        <fullName evidence="1">Predicted DNA-binding protein, MmcQ/YjbR family</fullName>
    </submittedName>
</protein>
<dbReference type="GO" id="GO:0003677">
    <property type="term" value="F:DNA binding"/>
    <property type="evidence" value="ECO:0007669"/>
    <property type="project" value="UniProtKB-KW"/>
</dbReference>
<dbReference type="RefSeq" id="WP_092172227.1">
    <property type="nucleotide sequence ID" value="NZ_FNZH01000002.1"/>
</dbReference>
<reference evidence="2" key="1">
    <citation type="submission" date="2016-10" db="EMBL/GenBank/DDBJ databases">
        <authorList>
            <person name="Varghese N."/>
            <person name="Submissions S."/>
        </authorList>
    </citation>
    <scope>NUCLEOTIDE SEQUENCE [LARGE SCALE GENOMIC DNA]</scope>
    <source>
        <strain evidence="2">IBRC-M 10761</strain>
    </source>
</reference>
<dbReference type="InterPro" id="IPR058532">
    <property type="entry name" value="YjbR/MT2646/Rv2570-like"/>
</dbReference>
<evidence type="ECO:0000313" key="1">
    <source>
        <dbReference type="EMBL" id="SEJ18051.1"/>
    </source>
</evidence>
<dbReference type="PANTHER" id="PTHR35145:SF1">
    <property type="entry name" value="CYTOPLASMIC PROTEIN"/>
    <property type="match status" value="1"/>
</dbReference>
<dbReference type="SUPFAM" id="SSF142906">
    <property type="entry name" value="YjbR-like"/>
    <property type="match status" value="1"/>
</dbReference>
<dbReference type="STRING" id="1416801.SAMN05192553_102792"/>
<name>A0A1H6WLZ5_9BACT</name>